<name>A0ABN6PU91_9BURK</name>
<dbReference type="PANTHER" id="PTHR43685:SF2">
    <property type="entry name" value="GLYCOSYLTRANSFERASE 2-LIKE DOMAIN-CONTAINING PROTEIN"/>
    <property type="match status" value="1"/>
</dbReference>
<reference evidence="2" key="1">
    <citation type="submission" date="2022-04" db="EMBL/GenBank/DDBJ databases">
        <title>Whole genome sequence of Sphaerotilus sp. FB-5.</title>
        <authorList>
            <person name="Takeda M."/>
            <person name="Narihara S."/>
            <person name="Akimoto M."/>
            <person name="Akimoto R."/>
            <person name="Nishiyashiki S."/>
            <person name="Murakami T."/>
        </authorList>
    </citation>
    <scope>NUCLEOTIDE SEQUENCE</scope>
    <source>
        <strain evidence="2">FB-5</strain>
    </source>
</reference>
<dbReference type="EMBL" id="AP025730">
    <property type="protein sequence ID" value="BDI06855.1"/>
    <property type="molecule type" value="Genomic_DNA"/>
</dbReference>
<dbReference type="Proteomes" id="UP001057498">
    <property type="component" value="Chromosome"/>
</dbReference>
<dbReference type="RefSeq" id="WP_251970096.1">
    <property type="nucleotide sequence ID" value="NZ_AP025730.1"/>
</dbReference>
<evidence type="ECO:0000313" key="3">
    <source>
        <dbReference type="Proteomes" id="UP001057498"/>
    </source>
</evidence>
<dbReference type="PANTHER" id="PTHR43685">
    <property type="entry name" value="GLYCOSYLTRANSFERASE"/>
    <property type="match status" value="1"/>
</dbReference>
<feature type="domain" description="Glycosyltransferase 2-like" evidence="1">
    <location>
        <begin position="5"/>
        <end position="164"/>
    </location>
</feature>
<gene>
    <name evidence="2" type="ORF">CATMQ487_38250</name>
</gene>
<dbReference type="GO" id="GO:0016740">
    <property type="term" value="F:transferase activity"/>
    <property type="evidence" value="ECO:0007669"/>
    <property type="project" value="UniProtKB-KW"/>
</dbReference>
<dbReference type="SUPFAM" id="SSF53448">
    <property type="entry name" value="Nucleotide-diphospho-sugar transferases"/>
    <property type="match status" value="1"/>
</dbReference>
<keyword evidence="2" id="KW-0808">Transferase</keyword>
<organism evidence="2 3">
    <name type="scientific">Sphaerotilus microaerophilus</name>
    <dbReference type="NCBI Taxonomy" id="2914710"/>
    <lineage>
        <taxon>Bacteria</taxon>
        <taxon>Pseudomonadati</taxon>
        <taxon>Pseudomonadota</taxon>
        <taxon>Betaproteobacteria</taxon>
        <taxon>Burkholderiales</taxon>
        <taxon>Sphaerotilaceae</taxon>
        <taxon>Sphaerotilus</taxon>
    </lineage>
</organism>
<dbReference type="CDD" id="cd00761">
    <property type="entry name" value="Glyco_tranf_GTA_type"/>
    <property type="match status" value="1"/>
</dbReference>
<protein>
    <submittedName>
        <fullName evidence="2">Glycosyl transferase</fullName>
    </submittedName>
</protein>
<dbReference type="Gene3D" id="3.90.550.10">
    <property type="entry name" value="Spore Coat Polysaccharide Biosynthesis Protein SpsA, Chain A"/>
    <property type="match status" value="1"/>
</dbReference>
<evidence type="ECO:0000259" key="1">
    <source>
        <dbReference type="Pfam" id="PF00535"/>
    </source>
</evidence>
<dbReference type="InterPro" id="IPR029044">
    <property type="entry name" value="Nucleotide-diphossugar_trans"/>
</dbReference>
<dbReference type="InterPro" id="IPR050834">
    <property type="entry name" value="Glycosyltransf_2"/>
</dbReference>
<evidence type="ECO:0000313" key="2">
    <source>
        <dbReference type="EMBL" id="BDI06855.1"/>
    </source>
</evidence>
<keyword evidence="3" id="KW-1185">Reference proteome</keyword>
<proteinExistence type="predicted"/>
<sequence>MSRVSIVVLNYNYARFVGLAIESALRQTHGDVEVIVVDNGSTDASPEVIRTYESRVRLVRQPVNIGQGQGYNLGFEAATGEWIVWLDADDLLDDDCIATCLSLADERTAKVQFPMRHINGEGASMGTVTPSVRHFGDVRPIIRRFGHYAGPPGSGNLYRRSAVAPYFPVCPTEWPICTDTVPFVTAPFHGDVVDTQRPLGSYRLHRKAASNAPGYRGNFSLSMASEVSLNYGARDKTLAMLREKSGIDVPGPFLTLPSHVRHRIISWRWAPQAHPFPKDSATQLWRLMRDSLRACPGYSALDRTLMLGWASAVLFLPAPLAHRVMEVQHATPFWELLTHKARRQTA</sequence>
<dbReference type="Pfam" id="PF00535">
    <property type="entry name" value="Glycos_transf_2"/>
    <property type="match status" value="1"/>
</dbReference>
<dbReference type="InterPro" id="IPR001173">
    <property type="entry name" value="Glyco_trans_2-like"/>
</dbReference>
<accession>A0ABN6PU91</accession>